<gene>
    <name evidence="2" type="ORF">ZHAS_00020214</name>
</gene>
<accession>A0A084WP89</accession>
<dbReference type="EMBL" id="ATLV01024983">
    <property type="status" value="NOT_ANNOTATED_CDS"/>
    <property type="molecule type" value="Genomic_DNA"/>
</dbReference>
<dbReference type="AlphaFoldDB" id="A0A084WP89"/>
<protein>
    <submittedName>
        <fullName evidence="2 3">Uncharacterized protein</fullName>
    </submittedName>
</protein>
<dbReference type="EnsemblMetazoa" id="ASIC020214-RA">
    <property type="protein sequence ID" value="ASIC020214-PA"/>
    <property type="gene ID" value="ASIC020214"/>
</dbReference>
<reference evidence="2 4" key="1">
    <citation type="journal article" date="2014" name="BMC Genomics">
        <title>Genome sequence of Anopheles sinensis provides insight into genetics basis of mosquito competence for malaria parasites.</title>
        <authorList>
            <person name="Zhou D."/>
            <person name="Zhang D."/>
            <person name="Ding G."/>
            <person name="Shi L."/>
            <person name="Hou Q."/>
            <person name="Ye Y."/>
            <person name="Xu Y."/>
            <person name="Zhou H."/>
            <person name="Xiong C."/>
            <person name="Li S."/>
            <person name="Yu J."/>
            <person name="Hong S."/>
            <person name="Yu X."/>
            <person name="Zou P."/>
            <person name="Chen C."/>
            <person name="Chang X."/>
            <person name="Wang W."/>
            <person name="Lv Y."/>
            <person name="Sun Y."/>
            <person name="Ma L."/>
            <person name="Shen B."/>
            <person name="Zhu C."/>
        </authorList>
    </citation>
    <scope>NUCLEOTIDE SEQUENCE [LARGE SCALE GENOMIC DNA]</scope>
</reference>
<proteinExistence type="predicted"/>
<dbReference type="VEuPathDB" id="VectorBase:ASIC020214"/>
<evidence type="ECO:0000256" key="1">
    <source>
        <dbReference type="SAM" id="MobiDB-lite"/>
    </source>
</evidence>
<reference evidence="3" key="2">
    <citation type="submission" date="2020-05" db="UniProtKB">
        <authorList>
            <consortium name="EnsemblMetazoa"/>
        </authorList>
    </citation>
    <scope>IDENTIFICATION</scope>
</reference>
<sequence>MWKTNEKQQTANEVLRVLGALTARAHVCCGGKTGSPDWRLASSSVVASDRETRSMETDATRGNGVPAQPHQAAVRGRV</sequence>
<dbReference type="Proteomes" id="UP000030765">
    <property type="component" value="Unassembled WGS sequence"/>
</dbReference>
<evidence type="ECO:0000313" key="4">
    <source>
        <dbReference type="Proteomes" id="UP000030765"/>
    </source>
</evidence>
<dbReference type="EMBL" id="KE525366">
    <property type="protein sequence ID" value="KFB52033.1"/>
    <property type="molecule type" value="Genomic_DNA"/>
</dbReference>
<evidence type="ECO:0000313" key="3">
    <source>
        <dbReference type="EnsemblMetazoa" id="ASIC020214-PA"/>
    </source>
</evidence>
<keyword evidence="4" id="KW-1185">Reference proteome</keyword>
<feature type="region of interest" description="Disordered" evidence="1">
    <location>
        <begin position="43"/>
        <end position="78"/>
    </location>
</feature>
<name>A0A084WP89_ANOSI</name>
<feature type="compositionally biased region" description="Basic and acidic residues" evidence="1">
    <location>
        <begin position="48"/>
        <end position="59"/>
    </location>
</feature>
<evidence type="ECO:0000313" key="2">
    <source>
        <dbReference type="EMBL" id="KFB52033.1"/>
    </source>
</evidence>
<organism evidence="2">
    <name type="scientific">Anopheles sinensis</name>
    <name type="common">Mosquito</name>
    <dbReference type="NCBI Taxonomy" id="74873"/>
    <lineage>
        <taxon>Eukaryota</taxon>
        <taxon>Metazoa</taxon>
        <taxon>Ecdysozoa</taxon>
        <taxon>Arthropoda</taxon>
        <taxon>Hexapoda</taxon>
        <taxon>Insecta</taxon>
        <taxon>Pterygota</taxon>
        <taxon>Neoptera</taxon>
        <taxon>Endopterygota</taxon>
        <taxon>Diptera</taxon>
        <taxon>Nematocera</taxon>
        <taxon>Culicoidea</taxon>
        <taxon>Culicidae</taxon>
        <taxon>Anophelinae</taxon>
        <taxon>Anopheles</taxon>
    </lineage>
</organism>